<dbReference type="PANTHER" id="PTHR24412:SF466">
    <property type="entry name" value="RING CANAL KELCH PROTEIN"/>
    <property type="match status" value="1"/>
</dbReference>
<comment type="caution">
    <text evidence="6">The sequence shown here is derived from an EMBL/GenBank/DDBJ whole genome shotgun (WGS) entry which is preliminary data.</text>
</comment>
<evidence type="ECO:0000256" key="4">
    <source>
        <dbReference type="SAM" id="MobiDB-lite"/>
    </source>
</evidence>
<dbReference type="AlphaFoldDB" id="A0AAV8WZE7"/>
<feature type="compositionally biased region" description="Polar residues" evidence="4">
    <location>
        <begin position="28"/>
        <end position="38"/>
    </location>
</feature>
<dbReference type="Proteomes" id="UP001162156">
    <property type="component" value="Unassembled WGS sequence"/>
</dbReference>
<dbReference type="CDD" id="cd18235">
    <property type="entry name" value="BTB_POZ_KLHL2-like"/>
    <property type="match status" value="1"/>
</dbReference>
<keyword evidence="2" id="KW-0677">Repeat</keyword>
<protein>
    <recommendedName>
        <fullName evidence="5">BTB domain-containing protein</fullName>
    </recommendedName>
</protein>
<reference evidence="6" key="1">
    <citation type="journal article" date="2023" name="Insect Mol. Biol.">
        <title>Genome sequencing provides insights into the evolution of gene families encoding plant cell wall-degrading enzymes in longhorned beetles.</title>
        <authorList>
            <person name="Shin N.R."/>
            <person name="Okamura Y."/>
            <person name="Kirsch R."/>
            <person name="Pauchet Y."/>
        </authorList>
    </citation>
    <scope>NUCLEOTIDE SEQUENCE</scope>
    <source>
        <strain evidence="6">RBIC_L_NR</strain>
    </source>
</reference>
<accession>A0AAV8WZE7</accession>
<proteinExistence type="predicted"/>
<evidence type="ECO:0000256" key="3">
    <source>
        <dbReference type="ARBA" id="ARBA00023203"/>
    </source>
</evidence>
<keyword evidence="7" id="KW-1185">Reference proteome</keyword>
<dbReference type="PROSITE" id="PS50097">
    <property type="entry name" value="BTB"/>
    <property type="match status" value="1"/>
</dbReference>
<dbReference type="FunFam" id="3.30.710.10:FF:000001">
    <property type="entry name" value="Kelch-like family member 20"/>
    <property type="match status" value="1"/>
</dbReference>
<dbReference type="InterPro" id="IPR011333">
    <property type="entry name" value="SKP1/BTB/POZ_sf"/>
</dbReference>
<name>A0AAV8WZE7_9CUCU</name>
<dbReference type="SUPFAM" id="SSF54695">
    <property type="entry name" value="POZ domain"/>
    <property type="match status" value="1"/>
</dbReference>
<evidence type="ECO:0000313" key="6">
    <source>
        <dbReference type="EMBL" id="KAJ8931829.1"/>
    </source>
</evidence>
<evidence type="ECO:0000259" key="5">
    <source>
        <dbReference type="PROSITE" id="PS50097"/>
    </source>
</evidence>
<dbReference type="Pfam" id="PF00651">
    <property type="entry name" value="BTB"/>
    <property type="match status" value="1"/>
</dbReference>
<dbReference type="InterPro" id="IPR000210">
    <property type="entry name" value="BTB/POZ_dom"/>
</dbReference>
<dbReference type="SMART" id="SM00225">
    <property type="entry name" value="BTB"/>
    <property type="match status" value="1"/>
</dbReference>
<keyword evidence="1" id="KW-0880">Kelch repeat</keyword>
<feature type="region of interest" description="Disordered" evidence="4">
    <location>
        <begin position="28"/>
        <end position="48"/>
    </location>
</feature>
<evidence type="ECO:0000256" key="1">
    <source>
        <dbReference type="ARBA" id="ARBA00022441"/>
    </source>
</evidence>
<organism evidence="6 7">
    <name type="scientific">Rhamnusium bicolor</name>
    <dbReference type="NCBI Taxonomy" id="1586634"/>
    <lineage>
        <taxon>Eukaryota</taxon>
        <taxon>Metazoa</taxon>
        <taxon>Ecdysozoa</taxon>
        <taxon>Arthropoda</taxon>
        <taxon>Hexapoda</taxon>
        <taxon>Insecta</taxon>
        <taxon>Pterygota</taxon>
        <taxon>Neoptera</taxon>
        <taxon>Endopterygota</taxon>
        <taxon>Coleoptera</taxon>
        <taxon>Polyphaga</taxon>
        <taxon>Cucujiformia</taxon>
        <taxon>Chrysomeloidea</taxon>
        <taxon>Cerambycidae</taxon>
        <taxon>Lepturinae</taxon>
        <taxon>Rhagiini</taxon>
        <taxon>Rhamnusium</taxon>
    </lineage>
</organism>
<keyword evidence="3" id="KW-0009">Actin-binding</keyword>
<gene>
    <name evidence="6" type="ORF">NQ314_015226</name>
</gene>
<dbReference type="EMBL" id="JANEYF010004223">
    <property type="protein sequence ID" value="KAJ8931829.1"/>
    <property type="molecule type" value="Genomic_DNA"/>
</dbReference>
<sequence length="302" mass="34649">MEQNQEGIMERQGSCLLLRCASQNSLDESSQKHISQNHPHSKERPPYRNHLHTQKAFDVMNVMRKQRLLCDVTLVADTVEIPAHKMVLAACSPYFFAMFSSFEESRQDRIVLQEVDHQALLLLVEYVYTSEVQVTEENVQVLLPAANLLQLTDVRDACCDFLQSQLHPTNCLGIRAFADLHGCLELLSHAESYIELHFPQMDIHVRYFDYNKRRVETGVYNSVFMSHTAAEDILQHFLNGIRPLQPNRILQISMDGPNVNRKFLRLFKESQEITTEKKIIHIGSCGLHIIHGAFQTGHKAAK</sequence>
<dbReference type="PANTHER" id="PTHR24412">
    <property type="entry name" value="KELCH PROTEIN"/>
    <property type="match status" value="1"/>
</dbReference>
<dbReference type="Gene3D" id="1.25.40.420">
    <property type="match status" value="1"/>
</dbReference>
<feature type="domain" description="BTB" evidence="5">
    <location>
        <begin position="70"/>
        <end position="136"/>
    </location>
</feature>
<evidence type="ECO:0000313" key="7">
    <source>
        <dbReference type="Proteomes" id="UP001162156"/>
    </source>
</evidence>
<evidence type="ECO:0000256" key="2">
    <source>
        <dbReference type="ARBA" id="ARBA00022737"/>
    </source>
</evidence>
<dbReference type="Gene3D" id="3.30.710.10">
    <property type="entry name" value="Potassium Channel Kv1.1, Chain A"/>
    <property type="match status" value="1"/>
</dbReference>